<feature type="compositionally biased region" description="Low complexity" evidence="3">
    <location>
        <begin position="80"/>
        <end position="91"/>
    </location>
</feature>
<dbReference type="Proteomes" id="UP000663861">
    <property type="component" value="Unassembled WGS sequence"/>
</dbReference>
<feature type="compositionally biased region" description="Basic and acidic residues" evidence="3">
    <location>
        <begin position="121"/>
        <end position="137"/>
    </location>
</feature>
<feature type="coiled-coil region" evidence="2">
    <location>
        <begin position="189"/>
        <end position="216"/>
    </location>
</feature>
<feature type="compositionally biased region" description="Polar residues" evidence="3">
    <location>
        <begin position="110"/>
        <end position="119"/>
    </location>
</feature>
<evidence type="ECO:0000313" key="6">
    <source>
        <dbReference type="Proteomes" id="UP000663861"/>
    </source>
</evidence>
<comment type="caution">
    <text evidence="5">The sequence shown here is derived from an EMBL/GenBank/DDBJ whole genome shotgun (WGS) entry which is preliminary data.</text>
</comment>
<evidence type="ECO:0000256" key="2">
    <source>
        <dbReference type="SAM" id="Coils"/>
    </source>
</evidence>
<accession>A0A8H3DLD5</accession>
<evidence type="ECO:0000256" key="3">
    <source>
        <dbReference type="SAM" id="MobiDB-lite"/>
    </source>
</evidence>
<dbReference type="InterPro" id="IPR027417">
    <property type="entry name" value="P-loop_NTPase"/>
</dbReference>
<feature type="domain" description="Nephrocystin 3-like N-terminal" evidence="4">
    <location>
        <begin position="333"/>
        <end position="505"/>
    </location>
</feature>
<dbReference type="InterPro" id="IPR059179">
    <property type="entry name" value="MLKL-like_MCAfunc"/>
</dbReference>
<dbReference type="SUPFAM" id="SSF52540">
    <property type="entry name" value="P-loop containing nucleoside triphosphate hydrolases"/>
    <property type="match status" value="1"/>
</dbReference>
<dbReference type="InterPro" id="IPR056884">
    <property type="entry name" value="NPHP3-like_N"/>
</dbReference>
<sequence length="638" mass="70034">MSIREALSRLKGKLKKGLGIGSTDGGSIPSSANLSTFSIHAPPGPLSSSVLSQANLDTPPAPKIGDQSSTYTAKVKDYPGTVSNNGNSTSSRTREALVDAQPGPVHSPIPVNNTLQTPAGTDKDNRSTENTLEDNKQDSTAGLAWTGAKLLLQVVSASADVFPPLKSAVGGLNECIAIYERANKGRKDFGHLLNKIDELMQELQEYVNDREAMEMTRSVERVCCELDMEVKKLKAKLEGPAAKQWLKAMDAPEEITACHRRIQQLLERLTFNATVNVLKTLKRQDEKIDKQNMERRLEKMLPALSSKYNSSASNDIKRGNCTPGTRQPQIKSLLTWARAPQSGKTYWMNGMAGTGKTTIAYSVCAELDSTSRDADSAVAGDAKSEDVSMLGASFFCSRVIPECCQVKNIIPTIAYQLARYSIPFHYALHQVLESEHDICTAALNIQYQKLIVKPLTIMQRSLPDDFIVVIDALDECENANSLGDILDLLMSTPVSLPIRFLVSSRPEPAINKRMEGRVHEQDNTLLVLHNLDADTVKSDIEVYMRSELKDIPLTETQWSAILERCGVLFIYASTTCRFIRQEHESSTLNEAVEAITGSASERMDCGDERTIDELSGECRTNTWAAATTSVGAERDSNQ</sequence>
<proteinExistence type="predicted"/>
<name>A0A8H3DLD5_9AGAM</name>
<protein>
    <recommendedName>
        <fullName evidence="4">Nephrocystin 3-like N-terminal domain-containing protein</fullName>
    </recommendedName>
</protein>
<keyword evidence="1" id="KW-0677">Repeat</keyword>
<reference evidence="5" key="1">
    <citation type="submission" date="2021-01" db="EMBL/GenBank/DDBJ databases">
        <authorList>
            <person name="Kaushik A."/>
        </authorList>
    </citation>
    <scope>NUCLEOTIDE SEQUENCE</scope>
    <source>
        <strain evidence="5">AG4-RS23</strain>
    </source>
</reference>
<dbReference type="Pfam" id="PF24883">
    <property type="entry name" value="NPHP3_N"/>
    <property type="match status" value="1"/>
</dbReference>
<dbReference type="PANTHER" id="PTHR10039">
    <property type="entry name" value="AMELOGENIN"/>
    <property type="match status" value="1"/>
</dbReference>
<evidence type="ECO:0000313" key="5">
    <source>
        <dbReference type="EMBL" id="CAE6527848.1"/>
    </source>
</evidence>
<evidence type="ECO:0000256" key="1">
    <source>
        <dbReference type="ARBA" id="ARBA00022737"/>
    </source>
</evidence>
<keyword evidence="2" id="KW-0175">Coiled coil</keyword>
<dbReference type="EMBL" id="CAJMWY010004329">
    <property type="protein sequence ID" value="CAE6527848.1"/>
    <property type="molecule type" value="Genomic_DNA"/>
</dbReference>
<feature type="region of interest" description="Disordered" evidence="3">
    <location>
        <begin position="48"/>
        <end position="139"/>
    </location>
</feature>
<dbReference type="AlphaFoldDB" id="A0A8H3DLD5"/>
<dbReference type="CDD" id="cd21037">
    <property type="entry name" value="MLKL_NTD"/>
    <property type="match status" value="1"/>
</dbReference>
<organism evidence="5 6">
    <name type="scientific">Rhizoctonia solani</name>
    <dbReference type="NCBI Taxonomy" id="456999"/>
    <lineage>
        <taxon>Eukaryota</taxon>
        <taxon>Fungi</taxon>
        <taxon>Dikarya</taxon>
        <taxon>Basidiomycota</taxon>
        <taxon>Agaricomycotina</taxon>
        <taxon>Agaricomycetes</taxon>
        <taxon>Cantharellales</taxon>
        <taxon>Ceratobasidiaceae</taxon>
        <taxon>Rhizoctonia</taxon>
    </lineage>
</organism>
<evidence type="ECO:0000259" key="4">
    <source>
        <dbReference type="Pfam" id="PF24883"/>
    </source>
</evidence>
<gene>
    <name evidence="5" type="ORF">RDB_LOCUS168134</name>
</gene>
<dbReference type="Gene3D" id="3.40.50.300">
    <property type="entry name" value="P-loop containing nucleotide triphosphate hydrolases"/>
    <property type="match status" value="1"/>
</dbReference>